<evidence type="ECO:0000313" key="5">
    <source>
        <dbReference type="Proteomes" id="UP000439986"/>
    </source>
</evidence>
<dbReference type="SUPFAM" id="SSF56925">
    <property type="entry name" value="OMPA-like"/>
    <property type="match status" value="1"/>
</dbReference>
<reference evidence="4 5" key="1">
    <citation type="submission" date="2019-11" db="EMBL/GenBank/DDBJ databases">
        <title>Novel species isolated from a subtropical stream in China.</title>
        <authorList>
            <person name="Lu H."/>
        </authorList>
    </citation>
    <scope>NUCLEOTIDE SEQUENCE [LARGE SCALE GENOMIC DNA]</scope>
    <source>
        <strain evidence="4 5">FT26W</strain>
    </source>
</reference>
<dbReference type="InterPro" id="IPR011250">
    <property type="entry name" value="OMP/PagP_B-barrel"/>
</dbReference>
<dbReference type="GO" id="GO:0009279">
    <property type="term" value="C:cell outer membrane"/>
    <property type="evidence" value="ECO:0007669"/>
    <property type="project" value="UniProtKB-SubCell"/>
</dbReference>
<proteinExistence type="predicted"/>
<keyword evidence="5" id="KW-1185">Reference proteome</keyword>
<evidence type="ECO:0000256" key="2">
    <source>
        <dbReference type="ARBA" id="ARBA00022729"/>
    </source>
</evidence>
<organism evidence="4 5">
    <name type="scientific">Duganella aquatilis</name>
    <dbReference type="NCBI Taxonomy" id="2666082"/>
    <lineage>
        <taxon>Bacteria</taxon>
        <taxon>Pseudomonadati</taxon>
        <taxon>Pseudomonadota</taxon>
        <taxon>Betaproteobacteria</taxon>
        <taxon>Burkholderiales</taxon>
        <taxon>Oxalobacteraceae</taxon>
        <taxon>Telluria group</taxon>
        <taxon>Duganella</taxon>
    </lineage>
</organism>
<evidence type="ECO:0000256" key="1">
    <source>
        <dbReference type="ARBA" id="ARBA00004442"/>
    </source>
</evidence>
<comment type="subcellular location">
    <subcellularLocation>
        <location evidence="1">Cell outer membrane</location>
    </subcellularLocation>
</comment>
<dbReference type="AlphaFoldDB" id="A0A844D685"/>
<evidence type="ECO:0000313" key="4">
    <source>
        <dbReference type="EMBL" id="MRW86411.1"/>
    </source>
</evidence>
<dbReference type="Pfam" id="PF13505">
    <property type="entry name" value="OMP_b-brl"/>
    <property type="match status" value="1"/>
</dbReference>
<name>A0A844D685_9BURK</name>
<sequence length="231" mass="24638">MRWIRTGRCMATGCTCRSSWAPATRPASTCIPWAWATASNFVEDGMKTLVAGLIALGVMGCASAADDQPWYVGADAGLGGNYRQDGGNGRVYVGYQLGSAQLFGMELVNAAEAQLYKLHFRADVSWGGYVTRREVRVDGSALAWAPTLKVNDRVAVAGRLGVAYNHANVREPGSEYASTYTKVAPLASLGASYALSNNVRLRADVGYTQVKIGDRENVDHAMLSTGVSVGF</sequence>
<comment type="caution">
    <text evidence="4">The sequence shown here is derived from an EMBL/GenBank/DDBJ whole genome shotgun (WGS) entry which is preliminary data.</text>
</comment>
<keyword evidence="2" id="KW-0732">Signal</keyword>
<gene>
    <name evidence="4" type="ORF">GJ698_20260</name>
</gene>
<dbReference type="InterPro" id="IPR027385">
    <property type="entry name" value="Beta-barrel_OMP"/>
</dbReference>
<feature type="domain" description="Outer membrane protein beta-barrel" evidence="3">
    <location>
        <begin position="53"/>
        <end position="231"/>
    </location>
</feature>
<dbReference type="EMBL" id="WKJL01000016">
    <property type="protein sequence ID" value="MRW86411.1"/>
    <property type="molecule type" value="Genomic_DNA"/>
</dbReference>
<dbReference type="Proteomes" id="UP000439986">
    <property type="component" value="Unassembled WGS sequence"/>
</dbReference>
<protein>
    <submittedName>
        <fullName evidence="4">Outer membrane beta-barrel protein</fullName>
    </submittedName>
</protein>
<dbReference type="Gene3D" id="2.40.160.20">
    <property type="match status" value="1"/>
</dbReference>
<evidence type="ECO:0000259" key="3">
    <source>
        <dbReference type="Pfam" id="PF13505"/>
    </source>
</evidence>
<accession>A0A844D685</accession>